<evidence type="ECO:0000313" key="1">
    <source>
        <dbReference type="EMBL" id="KDR70395.1"/>
    </source>
</evidence>
<protein>
    <submittedName>
        <fullName evidence="1">Uncharacterized protein</fullName>
    </submittedName>
</protein>
<keyword evidence="2" id="KW-1185">Reference proteome</keyword>
<proteinExistence type="predicted"/>
<name>A0A067SHH8_GALM3</name>
<organism evidence="1 2">
    <name type="scientific">Galerina marginata (strain CBS 339.88)</name>
    <dbReference type="NCBI Taxonomy" id="685588"/>
    <lineage>
        <taxon>Eukaryota</taxon>
        <taxon>Fungi</taxon>
        <taxon>Dikarya</taxon>
        <taxon>Basidiomycota</taxon>
        <taxon>Agaricomycotina</taxon>
        <taxon>Agaricomycetes</taxon>
        <taxon>Agaricomycetidae</taxon>
        <taxon>Agaricales</taxon>
        <taxon>Agaricineae</taxon>
        <taxon>Strophariaceae</taxon>
        <taxon>Galerina</taxon>
    </lineage>
</organism>
<evidence type="ECO:0000313" key="2">
    <source>
        <dbReference type="Proteomes" id="UP000027222"/>
    </source>
</evidence>
<sequence length="153" mass="17653">MRLANLESNPFSKVNFDLFPLQTLTHLTLSYDEDLTASSQESGPKSREIAYSILKSGSCSIMYLTLEFKYGIWNTIRTPDYFIYPRREHWEPFDNILTGPHYPKLCQLVLRITLDLRGRGSSLNKKAAIENCRNNFKAALPLLSAFNRFQLDL</sequence>
<gene>
    <name evidence="1" type="ORF">GALMADRAFT_254852</name>
</gene>
<feature type="non-terminal residue" evidence="1">
    <location>
        <position position="153"/>
    </location>
</feature>
<dbReference type="HOGENOM" id="CLU_1717583_0_0_1"/>
<dbReference type="Proteomes" id="UP000027222">
    <property type="component" value="Unassembled WGS sequence"/>
</dbReference>
<dbReference type="EMBL" id="KL142397">
    <property type="protein sequence ID" value="KDR70395.1"/>
    <property type="molecule type" value="Genomic_DNA"/>
</dbReference>
<accession>A0A067SHH8</accession>
<reference evidence="2" key="1">
    <citation type="journal article" date="2014" name="Proc. Natl. Acad. Sci. U.S.A.">
        <title>Extensive sampling of basidiomycete genomes demonstrates inadequacy of the white-rot/brown-rot paradigm for wood decay fungi.</title>
        <authorList>
            <person name="Riley R."/>
            <person name="Salamov A.A."/>
            <person name="Brown D.W."/>
            <person name="Nagy L.G."/>
            <person name="Floudas D."/>
            <person name="Held B.W."/>
            <person name="Levasseur A."/>
            <person name="Lombard V."/>
            <person name="Morin E."/>
            <person name="Otillar R."/>
            <person name="Lindquist E.A."/>
            <person name="Sun H."/>
            <person name="LaButti K.M."/>
            <person name="Schmutz J."/>
            <person name="Jabbour D."/>
            <person name="Luo H."/>
            <person name="Baker S.E."/>
            <person name="Pisabarro A.G."/>
            <person name="Walton J.D."/>
            <person name="Blanchette R.A."/>
            <person name="Henrissat B."/>
            <person name="Martin F."/>
            <person name="Cullen D."/>
            <person name="Hibbett D.S."/>
            <person name="Grigoriev I.V."/>
        </authorList>
    </citation>
    <scope>NUCLEOTIDE SEQUENCE [LARGE SCALE GENOMIC DNA]</scope>
    <source>
        <strain evidence="2">CBS 339.88</strain>
    </source>
</reference>
<dbReference type="AlphaFoldDB" id="A0A067SHH8"/>